<dbReference type="CDD" id="cd05403">
    <property type="entry name" value="NT_KNTase_like"/>
    <property type="match status" value="1"/>
</dbReference>
<sequence>MNTISFTNSEKKRLKNLGITCLILFGSQAQRLTHTGSDIDIGILTNPMANRKKIYDMLFELISDKIKKPIDIDIVFLESAPLEMKEHILRYGVVLFETDGNAFPNFKERAMTELADLEPIRKMFEEQILARIP</sequence>
<dbReference type="Pfam" id="PF18765">
    <property type="entry name" value="Polbeta"/>
    <property type="match status" value="1"/>
</dbReference>
<comment type="caution">
    <text evidence="2">The sequence shown here is derived from an EMBL/GenBank/DDBJ whole genome shotgun (WGS) entry which is preliminary data.</text>
</comment>
<dbReference type="PANTHER" id="PTHR43852:SF4">
    <property type="entry name" value="NUCLEOTIDYLTRANSFERASE"/>
    <property type="match status" value="1"/>
</dbReference>
<dbReference type="STRING" id="1798382.A3D77_03200"/>
<protein>
    <recommendedName>
        <fullName evidence="1">Polymerase beta nucleotidyltransferase domain-containing protein</fullName>
    </recommendedName>
</protein>
<dbReference type="EMBL" id="MFJL01000016">
    <property type="protein sequence ID" value="OGG16022.1"/>
    <property type="molecule type" value="Genomic_DNA"/>
</dbReference>
<dbReference type="InterPro" id="IPR041633">
    <property type="entry name" value="Polbeta"/>
</dbReference>
<evidence type="ECO:0000313" key="2">
    <source>
        <dbReference type="EMBL" id="OGG16022.1"/>
    </source>
</evidence>
<reference evidence="2 3" key="1">
    <citation type="journal article" date="2016" name="Nat. Commun.">
        <title>Thousands of microbial genomes shed light on interconnected biogeochemical processes in an aquifer system.</title>
        <authorList>
            <person name="Anantharaman K."/>
            <person name="Brown C.T."/>
            <person name="Hug L.A."/>
            <person name="Sharon I."/>
            <person name="Castelle C.J."/>
            <person name="Probst A.J."/>
            <person name="Thomas B.C."/>
            <person name="Singh A."/>
            <person name="Wilkins M.J."/>
            <person name="Karaoz U."/>
            <person name="Brodie E.L."/>
            <person name="Williams K.H."/>
            <person name="Hubbard S.S."/>
            <person name="Banfield J.F."/>
        </authorList>
    </citation>
    <scope>NUCLEOTIDE SEQUENCE [LARGE SCALE GENOMIC DNA]</scope>
</reference>
<gene>
    <name evidence="2" type="ORF">A3D77_03200</name>
</gene>
<evidence type="ECO:0000259" key="1">
    <source>
        <dbReference type="Pfam" id="PF18765"/>
    </source>
</evidence>
<evidence type="ECO:0000313" key="3">
    <source>
        <dbReference type="Proteomes" id="UP000176923"/>
    </source>
</evidence>
<organism evidence="2 3">
    <name type="scientific">Candidatus Gottesmanbacteria bacterium RIFCSPHIGHO2_02_FULL_39_11</name>
    <dbReference type="NCBI Taxonomy" id="1798382"/>
    <lineage>
        <taxon>Bacteria</taxon>
        <taxon>Candidatus Gottesmaniibacteriota</taxon>
    </lineage>
</organism>
<proteinExistence type="predicted"/>
<dbReference type="SUPFAM" id="SSF81301">
    <property type="entry name" value="Nucleotidyltransferase"/>
    <property type="match status" value="1"/>
</dbReference>
<feature type="domain" description="Polymerase beta nucleotidyltransferase" evidence="1">
    <location>
        <begin position="15"/>
        <end position="99"/>
    </location>
</feature>
<accession>A0A1F5ZV63</accession>
<dbReference type="Proteomes" id="UP000176923">
    <property type="component" value="Unassembled WGS sequence"/>
</dbReference>
<dbReference type="AlphaFoldDB" id="A0A1F5ZV63"/>
<name>A0A1F5ZV63_9BACT</name>
<dbReference type="InterPro" id="IPR043519">
    <property type="entry name" value="NT_sf"/>
</dbReference>
<dbReference type="InterPro" id="IPR052930">
    <property type="entry name" value="TA_antitoxin_MntA"/>
</dbReference>
<dbReference type="Gene3D" id="3.30.460.10">
    <property type="entry name" value="Beta Polymerase, domain 2"/>
    <property type="match status" value="1"/>
</dbReference>
<dbReference type="PANTHER" id="PTHR43852">
    <property type="entry name" value="NUCLEOTIDYLTRANSFERASE"/>
    <property type="match status" value="1"/>
</dbReference>
<dbReference type="NCBIfam" id="NF047752">
    <property type="entry name" value="MntA_antitoxin"/>
    <property type="match status" value="1"/>
</dbReference>